<reference evidence="2 3" key="1">
    <citation type="submission" date="2013-09" db="EMBL/GenBank/DDBJ databases">
        <title>Corchorus capsularis genome sequencing.</title>
        <authorList>
            <person name="Alam M."/>
            <person name="Haque M.S."/>
            <person name="Islam M.S."/>
            <person name="Emdad E.M."/>
            <person name="Islam M.M."/>
            <person name="Ahmed B."/>
            <person name="Halim A."/>
            <person name="Hossen Q.M.M."/>
            <person name="Hossain M.Z."/>
            <person name="Ahmed R."/>
            <person name="Khan M.M."/>
            <person name="Islam R."/>
            <person name="Rashid M.M."/>
            <person name="Khan S.A."/>
            <person name="Rahman M.S."/>
            <person name="Alam M."/>
        </authorList>
    </citation>
    <scope>NUCLEOTIDE SEQUENCE [LARGE SCALE GENOMIC DNA]</scope>
    <source>
        <strain evidence="3">cv. CVL-1</strain>
        <tissue evidence="2">Whole seedling</tissue>
    </source>
</reference>
<evidence type="ECO:0000313" key="3">
    <source>
        <dbReference type="Proteomes" id="UP000188268"/>
    </source>
</evidence>
<dbReference type="Proteomes" id="UP000188268">
    <property type="component" value="Unassembled WGS sequence"/>
</dbReference>
<gene>
    <name evidence="2" type="ORF">CCACVL1_30539</name>
</gene>
<accession>A0A1R3FWN8</accession>
<protein>
    <submittedName>
        <fullName evidence="2">Uncharacterized protein</fullName>
    </submittedName>
</protein>
<evidence type="ECO:0000256" key="1">
    <source>
        <dbReference type="SAM" id="MobiDB-lite"/>
    </source>
</evidence>
<organism evidence="2 3">
    <name type="scientific">Corchorus capsularis</name>
    <name type="common">Jute</name>
    <dbReference type="NCBI Taxonomy" id="210143"/>
    <lineage>
        <taxon>Eukaryota</taxon>
        <taxon>Viridiplantae</taxon>
        <taxon>Streptophyta</taxon>
        <taxon>Embryophyta</taxon>
        <taxon>Tracheophyta</taxon>
        <taxon>Spermatophyta</taxon>
        <taxon>Magnoliopsida</taxon>
        <taxon>eudicotyledons</taxon>
        <taxon>Gunneridae</taxon>
        <taxon>Pentapetalae</taxon>
        <taxon>rosids</taxon>
        <taxon>malvids</taxon>
        <taxon>Malvales</taxon>
        <taxon>Malvaceae</taxon>
        <taxon>Grewioideae</taxon>
        <taxon>Apeibeae</taxon>
        <taxon>Corchorus</taxon>
    </lineage>
</organism>
<evidence type="ECO:0000313" key="2">
    <source>
        <dbReference type="EMBL" id="OMO50278.1"/>
    </source>
</evidence>
<keyword evidence="3" id="KW-1185">Reference proteome</keyword>
<comment type="caution">
    <text evidence="2">The sequence shown here is derived from an EMBL/GenBank/DDBJ whole genome shotgun (WGS) entry which is preliminary data.</text>
</comment>
<dbReference type="Gramene" id="OMO50278">
    <property type="protein sequence ID" value="OMO50278"/>
    <property type="gene ID" value="CCACVL1_30539"/>
</dbReference>
<name>A0A1R3FWN8_COCAP</name>
<feature type="region of interest" description="Disordered" evidence="1">
    <location>
        <begin position="1"/>
        <end position="22"/>
    </location>
</feature>
<feature type="non-terminal residue" evidence="2">
    <location>
        <position position="67"/>
    </location>
</feature>
<dbReference type="AlphaFoldDB" id="A0A1R3FWN8"/>
<proteinExistence type="predicted"/>
<dbReference type="OrthoDB" id="10437729at2759"/>
<sequence length="67" mass="7339">MAPRPVALNGSMPRSKLDLTTTEDMPVKVPNQSVAWRTVQKKLDFAAEDAKPSMIITLIVQGTSKPM</sequence>
<dbReference type="EMBL" id="AWWV01016215">
    <property type="protein sequence ID" value="OMO50278.1"/>
    <property type="molecule type" value="Genomic_DNA"/>
</dbReference>